<dbReference type="InterPro" id="IPR053537">
    <property type="entry name" value="DNA-guanine_TGase"/>
</dbReference>
<gene>
    <name evidence="1" type="primary">dpdA</name>
    <name evidence="1" type="ORF">AACH06_09210</name>
</gene>
<dbReference type="Gene3D" id="3.20.20.105">
    <property type="entry name" value="Queuine tRNA-ribosyltransferase-like"/>
    <property type="match status" value="1"/>
</dbReference>
<accession>A0ABU9BMK9</accession>
<dbReference type="EMBL" id="JBBUTG010000004">
    <property type="protein sequence ID" value="MEK8030991.1"/>
    <property type="molecule type" value="Genomic_DNA"/>
</dbReference>
<evidence type="ECO:0000313" key="2">
    <source>
        <dbReference type="Proteomes" id="UP001371218"/>
    </source>
</evidence>
<dbReference type="Proteomes" id="UP001371218">
    <property type="component" value="Unassembled WGS sequence"/>
</dbReference>
<dbReference type="InterPro" id="IPR036511">
    <property type="entry name" value="TGT-like_sf"/>
</dbReference>
<organism evidence="1 2">
    <name type="scientific">Ideonella lacteola</name>
    <dbReference type="NCBI Taxonomy" id="2984193"/>
    <lineage>
        <taxon>Bacteria</taxon>
        <taxon>Pseudomonadati</taxon>
        <taxon>Pseudomonadota</taxon>
        <taxon>Betaproteobacteria</taxon>
        <taxon>Burkholderiales</taxon>
        <taxon>Sphaerotilaceae</taxon>
        <taxon>Ideonella</taxon>
    </lineage>
</organism>
<dbReference type="NCBIfam" id="NF041059">
    <property type="entry name" value="DpdA"/>
    <property type="match status" value="1"/>
</dbReference>
<name>A0ABU9BMK9_9BURK</name>
<proteinExistence type="predicted"/>
<protein>
    <submittedName>
        <fullName evidence="1">tRNA-guanine transglycosylase DpdA</fullName>
    </submittedName>
</protein>
<dbReference type="RefSeq" id="WP_341425356.1">
    <property type="nucleotide sequence ID" value="NZ_JBBUTG010000004.1"/>
</dbReference>
<sequence>MKFLYADTQDFVDADFDFAEERYSVGRDKNHTDVYAHELMSEPPYDGLLVSISAVRQAPGVPKSKVRYSTAQEQRMLRDGVRRYLRFGGPRFKDMMIMGDCGAFAYADLVRPPFTPREVFDFYDEAEFTHGVAPDHIIFDCDLNDPKIPKAPGNLVGSDADRHVAGVQERYQITLDNAKRFIEISKASDFPFVPIGPVQGWSPASMAQAAQSLEAMGYTYLAIGGMVPLKVPAIKAVVRAIRDRIKPDTQLHILGFAKADSIDEFTDFGITSFDSTSPLIRAFKDAKANYYLEQPSGKMAYYTAIRVPQTLGSHRLMKGIKEGLYKPEVLAGLEAKALEALRGFDTGDKNAKLTAKAVMAYHRAIETPLYSDEAKREAKLAATHQALDETLEVAPWKRCTCDICRKVGVEVIIFRSNNHNRRRGFHNLGAYHRHVQRTLRQAP</sequence>
<evidence type="ECO:0000313" key="1">
    <source>
        <dbReference type="EMBL" id="MEK8030991.1"/>
    </source>
</evidence>
<dbReference type="SUPFAM" id="SSF51713">
    <property type="entry name" value="tRNA-guanine transglycosylase"/>
    <property type="match status" value="1"/>
</dbReference>
<reference evidence="1 2" key="1">
    <citation type="submission" date="2024-04" db="EMBL/GenBank/DDBJ databases">
        <title>Novel species of the genus Ideonella isolated from streams.</title>
        <authorList>
            <person name="Lu H."/>
        </authorList>
    </citation>
    <scope>NUCLEOTIDE SEQUENCE [LARGE SCALE GENOMIC DNA]</scope>
    <source>
        <strain evidence="1 2">DXS29W</strain>
    </source>
</reference>
<comment type="caution">
    <text evidence="1">The sequence shown here is derived from an EMBL/GenBank/DDBJ whole genome shotgun (WGS) entry which is preliminary data.</text>
</comment>
<keyword evidence="2" id="KW-1185">Reference proteome</keyword>